<protein>
    <submittedName>
        <fullName evidence="2">DUF4062 domain-containing protein</fullName>
    </submittedName>
</protein>
<accession>A0A419DDZ5</accession>
<proteinExistence type="predicted"/>
<comment type="caution">
    <text evidence="2">The sequence shown here is derived from an EMBL/GenBank/DDBJ whole genome shotgun (WGS) entry which is preliminary data.</text>
</comment>
<dbReference type="PANTHER" id="PTHR30595:SF6">
    <property type="entry name" value="SCHLAFEN ALBA-2 DOMAIN-CONTAINING PROTEIN"/>
    <property type="match status" value="1"/>
</dbReference>
<gene>
    <name evidence="2" type="ORF">C4544_03295</name>
</gene>
<dbReference type="Pfam" id="PF13749">
    <property type="entry name" value="HATPase_c_4"/>
    <property type="match status" value="1"/>
</dbReference>
<name>A0A419DDZ5_9BACT</name>
<dbReference type="AlphaFoldDB" id="A0A419DDZ5"/>
<dbReference type="Pfam" id="PF13271">
    <property type="entry name" value="DUF4062"/>
    <property type="match status" value="1"/>
</dbReference>
<dbReference type="EMBL" id="QZJW01000023">
    <property type="protein sequence ID" value="RJO61270.1"/>
    <property type="molecule type" value="Genomic_DNA"/>
</dbReference>
<evidence type="ECO:0000259" key="1">
    <source>
        <dbReference type="Pfam" id="PF13271"/>
    </source>
</evidence>
<dbReference type="Proteomes" id="UP000285655">
    <property type="component" value="Unassembled WGS sequence"/>
</dbReference>
<dbReference type="InterPro" id="IPR038475">
    <property type="entry name" value="RecG_C_sf"/>
</dbReference>
<sequence>MKKKPIYGHKNIFISSVQKEFQEERRALKEFVRGDALLRRYFDVFLFEDLPASDRKADDVYLEEVEHCDVYVGLFGNEYGSEDAKGISPTKREFDVATAHGKVRLIFVKDVDDTGRHPKMRAMISKAGQQLIRKKFTGMTELTSALYSSLLDYLEVCGIIQARHFEDRPCPDTALDDIDAHAVSEFVRLARSERQFPLSLKTPIADVLAHLHLLCDNHPTNAAILLFGRDPQRFLPAAEVRCMHFHGTEIQRPVPFYRIFKGTLFEQVDKAVDFVMSKINRSVGTRAESMQAPVRYEIPPDVVREAVVNAIAHRDYTSAGAVQVSVFADRVEVWNPGTLTPPLTPESLRQPHGSIARNHRVCEALFLARYIEKYGTGTLMMIRESLAHALPEPDFVQRGGEFTSTVWRDWLTPQVLAGYNLNERQLKAVAHVKRTGQIANSEYQQLVGVAKRTAHRDLFDLVDKGLFVKIGTRGKGAFYKLRHIGPQKGQLGQTDSRESL</sequence>
<dbReference type="InterPro" id="IPR036388">
    <property type="entry name" value="WH-like_DNA-bd_sf"/>
</dbReference>
<dbReference type="Gene3D" id="3.30.565.60">
    <property type="match status" value="1"/>
</dbReference>
<evidence type="ECO:0000313" key="3">
    <source>
        <dbReference type="Proteomes" id="UP000285655"/>
    </source>
</evidence>
<organism evidence="2 3">
    <name type="scientific">candidate division WS5 bacterium</name>
    <dbReference type="NCBI Taxonomy" id="2093353"/>
    <lineage>
        <taxon>Bacteria</taxon>
        <taxon>candidate division WS5</taxon>
    </lineage>
</organism>
<dbReference type="PANTHER" id="PTHR30595">
    <property type="entry name" value="GLPR-RELATED TRANSCRIPTIONAL REPRESSOR"/>
    <property type="match status" value="1"/>
</dbReference>
<dbReference type="InterPro" id="IPR025139">
    <property type="entry name" value="DUF4062"/>
</dbReference>
<reference evidence="2 3" key="1">
    <citation type="journal article" date="2017" name="ISME J.">
        <title>Energy and carbon metabolisms in a deep terrestrial subsurface fluid microbial community.</title>
        <authorList>
            <person name="Momper L."/>
            <person name="Jungbluth S.P."/>
            <person name="Lee M.D."/>
            <person name="Amend J.P."/>
        </authorList>
    </citation>
    <scope>NUCLEOTIDE SEQUENCE [LARGE SCALE GENOMIC DNA]</scope>
    <source>
        <strain evidence="2">SURF_29</strain>
    </source>
</reference>
<feature type="domain" description="DUF4062" evidence="1">
    <location>
        <begin position="12"/>
        <end position="97"/>
    </location>
</feature>
<evidence type="ECO:0000313" key="2">
    <source>
        <dbReference type="EMBL" id="RJO61270.1"/>
    </source>
</evidence>
<dbReference type="Gene3D" id="1.10.10.10">
    <property type="entry name" value="Winged helix-like DNA-binding domain superfamily/Winged helix DNA-binding domain"/>
    <property type="match status" value="1"/>
</dbReference>